<accession>A0AAW0A5U9</accession>
<gene>
    <name evidence="1" type="ORF">R3P38DRAFT_3217402</name>
</gene>
<name>A0AAW0A5U9_9AGAR</name>
<evidence type="ECO:0000313" key="1">
    <source>
        <dbReference type="EMBL" id="KAK7001209.1"/>
    </source>
</evidence>
<protein>
    <submittedName>
        <fullName evidence="1">Uncharacterized protein</fullName>
    </submittedName>
</protein>
<organism evidence="1 2">
    <name type="scientific">Favolaschia claudopus</name>
    <dbReference type="NCBI Taxonomy" id="2862362"/>
    <lineage>
        <taxon>Eukaryota</taxon>
        <taxon>Fungi</taxon>
        <taxon>Dikarya</taxon>
        <taxon>Basidiomycota</taxon>
        <taxon>Agaricomycotina</taxon>
        <taxon>Agaricomycetes</taxon>
        <taxon>Agaricomycetidae</taxon>
        <taxon>Agaricales</taxon>
        <taxon>Marasmiineae</taxon>
        <taxon>Mycenaceae</taxon>
        <taxon>Favolaschia</taxon>
    </lineage>
</organism>
<proteinExistence type="predicted"/>
<reference evidence="1 2" key="1">
    <citation type="journal article" date="2024" name="J Genomics">
        <title>Draft genome sequencing and assembly of Favolaschia claudopus CIRM-BRFM 2984 isolated from oak limbs.</title>
        <authorList>
            <person name="Navarro D."/>
            <person name="Drula E."/>
            <person name="Chaduli D."/>
            <person name="Cazenave R."/>
            <person name="Ahrendt S."/>
            <person name="Wang J."/>
            <person name="Lipzen A."/>
            <person name="Daum C."/>
            <person name="Barry K."/>
            <person name="Grigoriev I.V."/>
            <person name="Favel A."/>
            <person name="Rosso M.N."/>
            <person name="Martin F."/>
        </authorList>
    </citation>
    <scope>NUCLEOTIDE SEQUENCE [LARGE SCALE GENOMIC DNA]</scope>
    <source>
        <strain evidence="1 2">CIRM-BRFM 2984</strain>
    </source>
</reference>
<sequence length="232" mass="26573">MEPTRPNSRHPQAHAEQHASVMASPVSMLLKPLTSPYSKNTKIRSFLSSLQRLSPDINIWPHPIGFRNGTQRLNWARTFPYLREYSYFKECFRDKGPGPMWVGLFITAVESWVGKSSLADWHVWAAIIISPDPPATGKRLLIYDCDGPDVDFGSCRAGEALTLPVQRQLWANNDIRFCQLWRSHYDLQTFGRQQCMKNTCEFLINAVRDPPHVEVMSDGREVIRGFSRIIKA</sequence>
<dbReference type="Proteomes" id="UP001362999">
    <property type="component" value="Unassembled WGS sequence"/>
</dbReference>
<evidence type="ECO:0000313" key="2">
    <source>
        <dbReference type="Proteomes" id="UP001362999"/>
    </source>
</evidence>
<keyword evidence="2" id="KW-1185">Reference proteome</keyword>
<dbReference type="EMBL" id="JAWWNJ010000084">
    <property type="protein sequence ID" value="KAK7001209.1"/>
    <property type="molecule type" value="Genomic_DNA"/>
</dbReference>
<dbReference type="AlphaFoldDB" id="A0AAW0A5U9"/>
<comment type="caution">
    <text evidence="1">The sequence shown here is derived from an EMBL/GenBank/DDBJ whole genome shotgun (WGS) entry which is preliminary data.</text>
</comment>